<dbReference type="PANTHER" id="PTHR33376:SF4">
    <property type="entry name" value="SIALIC ACID-BINDING PERIPLASMIC PROTEIN SIAP"/>
    <property type="match status" value="1"/>
</dbReference>
<dbReference type="AlphaFoldDB" id="A0A832MIW8"/>
<dbReference type="NCBIfam" id="NF037995">
    <property type="entry name" value="TRAP_S1"/>
    <property type="match status" value="1"/>
</dbReference>
<comment type="caution">
    <text evidence="3">The sequence shown here is derived from an EMBL/GenBank/DDBJ whole genome shotgun (WGS) entry which is preliminary data.</text>
</comment>
<evidence type="ECO:0000256" key="2">
    <source>
        <dbReference type="SAM" id="SignalP"/>
    </source>
</evidence>
<dbReference type="EMBL" id="DSQF01000004">
    <property type="protein sequence ID" value="HGZ42320.1"/>
    <property type="molecule type" value="Genomic_DNA"/>
</dbReference>
<accession>A0A832MIW8</accession>
<dbReference type="PROSITE" id="PS51318">
    <property type="entry name" value="TAT"/>
    <property type="match status" value="1"/>
</dbReference>
<dbReference type="PANTHER" id="PTHR33376">
    <property type="match status" value="1"/>
</dbReference>
<name>A0A832MIW8_UNCEI</name>
<gene>
    <name evidence="3" type="ORF">ENR23_02645</name>
</gene>
<protein>
    <recommendedName>
        <fullName evidence="4">C4-dicarboxylate ABC transporter substrate-binding protein</fullName>
    </recommendedName>
</protein>
<dbReference type="InterPro" id="IPR038404">
    <property type="entry name" value="TRAP_DctP_sf"/>
</dbReference>
<sequence length="356" mass="38153">MNLILPVTPRSRRAPRRAVALAAALALAPAAAALVPAPAAAQAGVVKLATLVPEGSVWDKALREMGAQWSASTQGRVTLRVYPGGVAGDEPDVVRKMRIGQLQAAAVTTAGLAAIDPAFNVFNIPMFFGSYPELYATLDALEPVLRQRLEARGFVLLSWGHGGWVYFFTKSAVSSVDGLRRSKMFVWAGDDHMVQLWKSYGFQPVALAATDIMTGLQTGMIDAYPTTPLLGLTLQWYRQTPNMVGMGLAPLVGGLIMTKSAWAKIAEADRARILEACRRLEQRLEVEVPKQDTTAVAEMQKRGLTVHPVSGAAAAEFRATAEKFASGMTGAKVPAEVLALARRERDAFRARAGGAK</sequence>
<evidence type="ECO:0000256" key="1">
    <source>
        <dbReference type="ARBA" id="ARBA00022729"/>
    </source>
</evidence>
<feature type="signal peptide" evidence="2">
    <location>
        <begin position="1"/>
        <end position="32"/>
    </location>
</feature>
<dbReference type="Pfam" id="PF03480">
    <property type="entry name" value="DctP"/>
    <property type="match status" value="1"/>
</dbReference>
<reference evidence="3" key="1">
    <citation type="journal article" date="2020" name="mSystems">
        <title>Genome- and Community-Level Interaction Insights into Carbon Utilization and Element Cycling Functions of Hydrothermarchaeota in Hydrothermal Sediment.</title>
        <authorList>
            <person name="Zhou Z."/>
            <person name="Liu Y."/>
            <person name="Xu W."/>
            <person name="Pan J."/>
            <person name="Luo Z.H."/>
            <person name="Li M."/>
        </authorList>
    </citation>
    <scope>NUCLEOTIDE SEQUENCE [LARGE SCALE GENOMIC DNA]</scope>
    <source>
        <strain evidence="3">SpSt-381</strain>
    </source>
</reference>
<organism evidence="3">
    <name type="scientific">Eiseniibacteriota bacterium</name>
    <dbReference type="NCBI Taxonomy" id="2212470"/>
    <lineage>
        <taxon>Bacteria</taxon>
        <taxon>Candidatus Eiseniibacteriota</taxon>
    </lineage>
</organism>
<evidence type="ECO:0000313" key="3">
    <source>
        <dbReference type="EMBL" id="HGZ42320.1"/>
    </source>
</evidence>
<feature type="chain" id="PRO_5032427950" description="C4-dicarboxylate ABC transporter substrate-binding protein" evidence="2">
    <location>
        <begin position="33"/>
        <end position="356"/>
    </location>
</feature>
<keyword evidence="1 2" id="KW-0732">Signal</keyword>
<dbReference type="GO" id="GO:0055085">
    <property type="term" value="P:transmembrane transport"/>
    <property type="evidence" value="ECO:0007669"/>
    <property type="project" value="InterPro"/>
</dbReference>
<proteinExistence type="predicted"/>
<evidence type="ECO:0008006" key="4">
    <source>
        <dbReference type="Google" id="ProtNLM"/>
    </source>
</evidence>
<dbReference type="InterPro" id="IPR018389">
    <property type="entry name" value="DctP_fam"/>
</dbReference>
<dbReference type="InterPro" id="IPR006311">
    <property type="entry name" value="TAT_signal"/>
</dbReference>
<dbReference type="Gene3D" id="3.40.190.170">
    <property type="entry name" value="Bacterial extracellular solute-binding protein, family 7"/>
    <property type="match status" value="1"/>
</dbReference>